<dbReference type="InterPro" id="IPR050613">
    <property type="entry name" value="Sec_Metabolite_Reg"/>
</dbReference>
<keyword evidence="9" id="KW-1185">Reference proteome</keyword>
<feature type="non-terminal residue" evidence="8">
    <location>
        <position position="613"/>
    </location>
</feature>
<evidence type="ECO:0000313" key="8">
    <source>
        <dbReference type="EMBL" id="PYH43084.1"/>
    </source>
</evidence>
<dbReference type="Proteomes" id="UP000248349">
    <property type="component" value="Unassembled WGS sequence"/>
</dbReference>
<dbReference type="AlphaFoldDB" id="A0A318Z9Q7"/>
<evidence type="ECO:0000313" key="9">
    <source>
        <dbReference type="Proteomes" id="UP000248349"/>
    </source>
</evidence>
<keyword evidence="6" id="KW-0539">Nucleus</keyword>
<dbReference type="InterPro" id="IPR007219">
    <property type="entry name" value="XnlR_reg_dom"/>
</dbReference>
<accession>A0A318Z9Q7</accession>
<evidence type="ECO:0000256" key="5">
    <source>
        <dbReference type="ARBA" id="ARBA00023163"/>
    </source>
</evidence>
<evidence type="ECO:0000256" key="2">
    <source>
        <dbReference type="ARBA" id="ARBA00022723"/>
    </source>
</evidence>
<dbReference type="Pfam" id="PF04082">
    <property type="entry name" value="Fungal_trans"/>
    <property type="match status" value="1"/>
</dbReference>
<dbReference type="PANTHER" id="PTHR31001:SF85">
    <property type="entry name" value="ZN(II)2CYS6 TRANSCRIPTION FACTOR (EUROFUNG)"/>
    <property type="match status" value="1"/>
</dbReference>
<organism evidence="8 9">
    <name type="scientific">Aspergillus saccharolyticus JOP 1030-1</name>
    <dbReference type="NCBI Taxonomy" id="1450539"/>
    <lineage>
        <taxon>Eukaryota</taxon>
        <taxon>Fungi</taxon>
        <taxon>Dikarya</taxon>
        <taxon>Ascomycota</taxon>
        <taxon>Pezizomycotina</taxon>
        <taxon>Eurotiomycetes</taxon>
        <taxon>Eurotiomycetidae</taxon>
        <taxon>Eurotiales</taxon>
        <taxon>Aspergillaceae</taxon>
        <taxon>Aspergillus</taxon>
        <taxon>Aspergillus subgen. Circumdati</taxon>
    </lineage>
</organism>
<feature type="domain" description="Zn(2)-C6 fungal-type" evidence="7">
    <location>
        <begin position="32"/>
        <end position="62"/>
    </location>
</feature>
<keyword evidence="2" id="KW-0479">Metal-binding</keyword>
<dbReference type="SMART" id="SM00906">
    <property type="entry name" value="Fungal_trans"/>
    <property type="match status" value="1"/>
</dbReference>
<proteinExistence type="predicted"/>
<dbReference type="RefSeq" id="XP_025429066.1">
    <property type="nucleotide sequence ID" value="XM_025571411.1"/>
</dbReference>
<dbReference type="GO" id="GO:0005634">
    <property type="term" value="C:nucleus"/>
    <property type="evidence" value="ECO:0007669"/>
    <property type="project" value="UniProtKB-SubCell"/>
</dbReference>
<dbReference type="GO" id="GO:0000981">
    <property type="term" value="F:DNA-binding transcription factor activity, RNA polymerase II-specific"/>
    <property type="evidence" value="ECO:0007669"/>
    <property type="project" value="InterPro"/>
</dbReference>
<gene>
    <name evidence="8" type="ORF">BP01DRAFT_276017</name>
</gene>
<evidence type="ECO:0000256" key="6">
    <source>
        <dbReference type="ARBA" id="ARBA00023242"/>
    </source>
</evidence>
<keyword evidence="5" id="KW-0804">Transcription</keyword>
<evidence type="ECO:0000256" key="3">
    <source>
        <dbReference type="ARBA" id="ARBA00023015"/>
    </source>
</evidence>
<dbReference type="SMART" id="SM00066">
    <property type="entry name" value="GAL4"/>
    <property type="match status" value="1"/>
</dbReference>
<dbReference type="Gene3D" id="4.10.240.10">
    <property type="entry name" value="Zn(2)-C6 fungal-type DNA-binding domain"/>
    <property type="match status" value="1"/>
</dbReference>
<dbReference type="GeneID" id="37072639"/>
<dbReference type="PROSITE" id="PS50048">
    <property type="entry name" value="ZN2_CY6_FUNGAL_2"/>
    <property type="match status" value="1"/>
</dbReference>
<sequence length="613" mass="70127">MYFKPRAIAPAPADGSYGGNNQHIKPTAMAYACRTCVRRKVRCDKQTPDCSSCRKGSLECSYQEPVSRSHKRKPSEELADKLARYERILRHHGILDSETSAAERTTRSGTTSFHYNEPEASKLGRVLADKGTSRYISGHPWSTLQEEELRRAFEEEQEQQNATSIMDTLAPDPLTGSLVDSRQSLLQYHPTHTEAMILWQMHVENVEPLCKILHIPSTTEWMENISRRPETASDAEECLMFSIYQFAVYSMTDEDCVEKLCQSRTALSRRYHAAARQALINASFLKTTDMRVLQAFVLFLLSSRQYFDSQTYWILTGVAVRIGQRIGIFQDGDKLGMSPFDVQMRRRLFWQLIPLDGRASQMAGTVVYILPNAWDTQLPLNLNDEQIWPSMTDTPREQQGATQMIFCLSRACIGKFFASMSPHMSSSGPWKFDSQHEAESVISATEREVEDKYIRYCDVVDPLHFLTIGLARSGITAMRLRVRLAKVRDQTATDAEMWEIFQLAQKILDTDSAVSAHAGLQRYRWHVRPFFLWGTYDSFIFVLTTLWKRPDLLSAAEVEAAWNKVEQLYCNHDELHHSKPLYVAFRRLTIKAWDAQSPSNTRPEPGFIATARS</sequence>
<dbReference type="GO" id="GO:0008270">
    <property type="term" value="F:zinc ion binding"/>
    <property type="evidence" value="ECO:0007669"/>
    <property type="project" value="InterPro"/>
</dbReference>
<keyword evidence="3" id="KW-0805">Transcription regulation</keyword>
<keyword evidence="4" id="KW-0238">DNA-binding</keyword>
<dbReference type="Pfam" id="PF00172">
    <property type="entry name" value="Zn_clus"/>
    <property type="match status" value="1"/>
</dbReference>
<dbReference type="OrthoDB" id="435881at2759"/>
<dbReference type="GO" id="GO:0003677">
    <property type="term" value="F:DNA binding"/>
    <property type="evidence" value="ECO:0007669"/>
    <property type="project" value="UniProtKB-KW"/>
</dbReference>
<evidence type="ECO:0000259" key="7">
    <source>
        <dbReference type="PROSITE" id="PS50048"/>
    </source>
</evidence>
<dbReference type="EMBL" id="KZ821246">
    <property type="protein sequence ID" value="PYH43084.1"/>
    <property type="molecule type" value="Genomic_DNA"/>
</dbReference>
<dbReference type="InterPro" id="IPR001138">
    <property type="entry name" value="Zn2Cys6_DnaBD"/>
</dbReference>
<protein>
    <recommendedName>
        <fullName evidence="7">Zn(2)-C6 fungal-type domain-containing protein</fullName>
    </recommendedName>
</protein>
<comment type="subcellular location">
    <subcellularLocation>
        <location evidence="1">Nucleus</location>
    </subcellularLocation>
</comment>
<evidence type="ECO:0000256" key="4">
    <source>
        <dbReference type="ARBA" id="ARBA00023125"/>
    </source>
</evidence>
<evidence type="ECO:0000256" key="1">
    <source>
        <dbReference type="ARBA" id="ARBA00004123"/>
    </source>
</evidence>
<dbReference type="CDD" id="cd00067">
    <property type="entry name" value="GAL4"/>
    <property type="match status" value="1"/>
</dbReference>
<dbReference type="GO" id="GO:0009893">
    <property type="term" value="P:positive regulation of metabolic process"/>
    <property type="evidence" value="ECO:0007669"/>
    <property type="project" value="UniProtKB-ARBA"/>
</dbReference>
<dbReference type="SUPFAM" id="SSF57701">
    <property type="entry name" value="Zn2/Cys6 DNA-binding domain"/>
    <property type="match status" value="1"/>
</dbReference>
<dbReference type="CDD" id="cd12148">
    <property type="entry name" value="fungal_TF_MHR"/>
    <property type="match status" value="1"/>
</dbReference>
<dbReference type="PANTHER" id="PTHR31001">
    <property type="entry name" value="UNCHARACTERIZED TRANSCRIPTIONAL REGULATORY PROTEIN"/>
    <property type="match status" value="1"/>
</dbReference>
<reference evidence="8 9" key="1">
    <citation type="submission" date="2016-12" db="EMBL/GenBank/DDBJ databases">
        <title>The genomes of Aspergillus section Nigri reveals drivers in fungal speciation.</title>
        <authorList>
            <consortium name="DOE Joint Genome Institute"/>
            <person name="Vesth T.C."/>
            <person name="Nybo J."/>
            <person name="Theobald S."/>
            <person name="Brandl J."/>
            <person name="Frisvad J.C."/>
            <person name="Nielsen K.F."/>
            <person name="Lyhne E.K."/>
            <person name="Kogle M.E."/>
            <person name="Kuo A."/>
            <person name="Riley R."/>
            <person name="Clum A."/>
            <person name="Nolan M."/>
            <person name="Lipzen A."/>
            <person name="Salamov A."/>
            <person name="Henrissat B."/>
            <person name="Wiebenga A."/>
            <person name="De Vries R.P."/>
            <person name="Grigoriev I.V."/>
            <person name="Mortensen U.H."/>
            <person name="Andersen M.R."/>
            <person name="Baker S.E."/>
        </authorList>
    </citation>
    <scope>NUCLEOTIDE SEQUENCE [LARGE SCALE GENOMIC DNA]</scope>
    <source>
        <strain evidence="8 9">JOP 1030-1</strain>
    </source>
</reference>
<dbReference type="GO" id="GO:0006351">
    <property type="term" value="P:DNA-templated transcription"/>
    <property type="evidence" value="ECO:0007669"/>
    <property type="project" value="InterPro"/>
</dbReference>
<name>A0A318Z9Q7_9EURO</name>
<dbReference type="STRING" id="1450539.A0A318Z9Q7"/>
<dbReference type="InterPro" id="IPR036864">
    <property type="entry name" value="Zn2-C6_fun-type_DNA-bd_sf"/>
</dbReference>